<proteinExistence type="predicted"/>
<dbReference type="Proteomes" id="UP001064048">
    <property type="component" value="Chromosome 26"/>
</dbReference>
<dbReference type="EMBL" id="CM046126">
    <property type="protein sequence ID" value="KAI8426938.1"/>
    <property type="molecule type" value="Genomic_DNA"/>
</dbReference>
<keyword evidence="2" id="KW-1185">Reference proteome</keyword>
<reference evidence="1 2" key="1">
    <citation type="journal article" date="2022" name="Genome Biol. Evol.">
        <title>The Spruce Budworm Genome: Reconstructing the Evolutionary History of Antifreeze Proteins.</title>
        <authorList>
            <person name="Beliveau C."/>
            <person name="Gagne P."/>
            <person name="Picq S."/>
            <person name="Vernygora O."/>
            <person name="Keeling C.I."/>
            <person name="Pinkney K."/>
            <person name="Doucet D."/>
            <person name="Wen F."/>
            <person name="Johnston J.S."/>
            <person name="Maaroufi H."/>
            <person name="Boyle B."/>
            <person name="Laroche J."/>
            <person name="Dewar K."/>
            <person name="Juretic N."/>
            <person name="Blackburn G."/>
            <person name="Nisole A."/>
            <person name="Brunet B."/>
            <person name="Brandao M."/>
            <person name="Lumley L."/>
            <person name="Duan J."/>
            <person name="Quan G."/>
            <person name="Lucarotti C.J."/>
            <person name="Roe A.D."/>
            <person name="Sperling F.A.H."/>
            <person name="Levesque R.C."/>
            <person name="Cusson M."/>
        </authorList>
    </citation>
    <scope>NUCLEOTIDE SEQUENCE [LARGE SCALE GENOMIC DNA]</scope>
    <source>
        <strain evidence="1">Glfc:IPQL:Cfum</strain>
    </source>
</reference>
<protein>
    <submittedName>
        <fullName evidence="1">Uncharacterized protein</fullName>
    </submittedName>
</protein>
<evidence type="ECO:0000313" key="1">
    <source>
        <dbReference type="EMBL" id="KAI8426938.1"/>
    </source>
</evidence>
<comment type="caution">
    <text evidence="1">The sequence shown here is derived from an EMBL/GenBank/DDBJ whole genome shotgun (WGS) entry which is preliminary data.</text>
</comment>
<organism evidence="1 2">
    <name type="scientific">Choristoneura fumiferana</name>
    <name type="common">Spruce budworm moth</name>
    <name type="synonym">Archips fumiferana</name>
    <dbReference type="NCBI Taxonomy" id="7141"/>
    <lineage>
        <taxon>Eukaryota</taxon>
        <taxon>Metazoa</taxon>
        <taxon>Ecdysozoa</taxon>
        <taxon>Arthropoda</taxon>
        <taxon>Hexapoda</taxon>
        <taxon>Insecta</taxon>
        <taxon>Pterygota</taxon>
        <taxon>Neoptera</taxon>
        <taxon>Endopterygota</taxon>
        <taxon>Lepidoptera</taxon>
        <taxon>Glossata</taxon>
        <taxon>Ditrysia</taxon>
        <taxon>Tortricoidea</taxon>
        <taxon>Tortricidae</taxon>
        <taxon>Tortricinae</taxon>
        <taxon>Choristoneura</taxon>
    </lineage>
</organism>
<accession>A0ACC0JRZ9</accession>
<evidence type="ECO:0000313" key="2">
    <source>
        <dbReference type="Proteomes" id="UP001064048"/>
    </source>
</evidence>
<gene>
    <name evidence="1" type="ORF">MSG28_014608</name>
</gene>
<sequence length="629" mass="70795">MIAIGVQIVEVEVYCKNTHILHKLSYRKVAGTRTWLRHELRRLRAPPHDLRDVNATLLHRDQFQCRDGSCVDQRKQCNGQADCVDWSDETMTSCRGVYRPFWNLVLICGNAQVRSTLDDVCPVSCASNPIDCGLHLAALTVQTPVVKPPLAASCAYPRVIAHGRISVNGEIDVVNNTASHGSDLRFSCDEWYDLIGKSKVYCQFGTWSEEFPTCVRSSRDRCILPQYPDHGRYTVPTNNNSRPGDHFETVSLSYECDAGYELLGHNIVTCHRGSWAPNFPTCTKLCRLNPHPSISHKCYMPGEYSGLRPCNLYERHGTIVTPECNSPNYYHAGVLKIMTCLNGDWDHVPICEPECGRVTPNGVPMQVGGKSAKHGELPWHAGIYDKRSSPYMQICGGSLVSTTMVISAAHCFWNKENNSLASATNYAVGLGKIYRPWPNTHDENRQTFDVSDVKVPTRFRDIETLYQSDIALVFLDRPAVYHHHVRPVCIDFDVNFDRRQLEDGKKGKIAGWGNTKENELAPAQVLQVLELPVVSLSECITRVTSEFRQFITNDKFCAGYWNEGKALCRGDSGGGLAFAESERSMERYYLRGVASTVARNNTAFCNTESVTTFSMISRHEQFIKEYLRI</sequence>
<name>A0ACC0JRZ9_CHOFU</name>